<proteinExistence type="predicted"/>
<dbReference type="PANTHER" id="PTHR38589:SF1">
    <property type="entry name" value="BLR0621 PROTEIN"/>
    <property type="match status" value="1"/>
</dbReference>
<gene>
    <name evidence="2" type="ORF">ISP20_17120</name>
</gene>
<keyword evidence="3" id="KW-1185">Reference proteome</keyword>
<dbReference type="EMBL" id="JADIKC010000007">
    <property type="protein sequence ID" value="MBM7122890.1"/>
    <property type="molecule type" value="Genomic_DNA"/>
</dbReference>
<protein>
    <recommendedName>
        <fullName evidence="1">L,D-TPase catalytic domain-containing protein</fullName>
    </recommendedName>
</protein>
<dbReference type="PANTHER" id="PTHR38589">
    <property type="entry name" value="BLR0621 PROTEIN"/>
    <property type="match status" value="1"/>
</dbReference>
<dbReference type="InterPro" id="IPR005490">
    <property type="entry name" value="LD_TPept_cat_dom"/>
</dbReference>
<evidence type="ECO:0000313" key="2">
    <source>
        <dbReference type="EMBL" id="MBM7122890.1"/>
    </source>
</evidence>
<reference evidence="2 3" key="1">
    <citation type="submission" date="2020-10" db="EMBL/GenBank/DDBJ databases">
        <title>Phylogeny of dyella-like bacteria.</title>
        <authorList>
            <person name="Fu J."/>
        </authorList>
    </citation>
    <scope>NUCLEOTIDE SEQUENCE [LARGE SCALE GENOMIC DNA]</scope>
    <source>
        <strain evidence="2 3">THG-B117</strain>
    </source>
</reference>
<comment type="caution">
    <text evidence="2">The sequence shown here is derived from an EMBL/GenBank/DDBJ whole genome shotgun (WGS) entry which is preliminary data.</text>
</comment>
<sequence length="239" mass="26168">MASAMAASETLAWQSSRQMVLVITPDWNADHGVLRAYERSGDGWKPAIKAQAVTVGRSGSAWGIGLNEPQSAGPQKREGDGRAAAGVYRVGDVFGYADKIDTRMPYEAMQDTDWCVDVDGSPYYNQIVDSKKVGEKAVQGSSEPMRRDLHVDGDQRYKIGFVIEQNAKGQRGSGSCIFAHLWESPTDATAGCTAMPEPVMQHLLAWMKPEDQPVFVLLPQSEYARLQASWHLPKLGAQP</sequence>
<name>A0ABS2JX31_9GAMM</name>
<feature type="domain" description="L,D-TPase catalytic" evidence="1">
    <location>
        <begin position="49"/>
        <end position="216"/>
    </location>
</feature>
<organism evidence="2 3">
    <name type="scientific">Dyella kyungheensis</name>
    <dbReference type="NCBI Taxonomy" id="1242174"/>
    <lineage>
        <taxon>Bacteria</taxon>
        <taxon>Pseudomonadati</taxon>
        <taxon>Pseudomonadota</taxon>
        <taxon>Gammaproteobacteria</taxon>
        <taxon>Lysobacterales</taxon>
        <taxon>Rhodanobacteraceae</taxon>
        <taxon>Dyella</taxon>
    </lineage>
</organism>
<dbReference type="Proteomes" id="UP001430065">
    <property type="component" value="Unassembled WGS sequence"/>
</dbReference>
<evidence type="ECO:0000259" key="1">
    <source>
        <dbReference type="Pfam" id="PF03734"/>
    </source>
</evidence>
<accession>A0ABS2JX31</accession>
<evidence type="ECO:0000313" key="3">
    <source>
        <dbReference type="Proteomes" id="UP001430065"/>
    </source>
</evidence>
<dbReference type="Pfam" id="PF03734">
    <property type="entry name" value="YkuD"/>
    <property type="match status" value="1"/>
</dbReference>